<feature type="active site" evidence="4">
    <location>
        <position position="65"/>
    </location>
</feature>
<name>A0A0N8FXA8_9STRE</name>
<dbReference type="GO" id="GO:0005737">
    <property type="term" value="C:cytoplasm"/>
    <property type="evidence" value="ECO:0007669"/>
    <property type="project" value="UniProtKB-SubCell"/>
</dbReference>
<evidence type="ECO:0000313" key="6">
    <source>
        <dbReference type="EMBL" id="KPJ22611.1"/>
    </source>
</evidence>
<dbReference type="InterPro" id="IPR023524">
    <property type="entry name" value="Uncharacterised_SprT-like"/>
</dbReference>
<dbReference type="SMART" id="SM00731">
    <property type="entry name" value="SprT"/>
    <property type="match status" value="1"/>
</dbReference>
<dbReference type="Gene3D" id="3.30.2010.10">
    <property type="entry name" value="Metalloproteases ('zincins'), catalytic domain"/>
    <property type="match status" value="1"/>
</dbReference>
<accession>A0A0N8FXA8</accession>
<sequence>MMLTDYVNDVSLADFGKPFNHKAEWNSRLKTTGGRFFPSDGHLDFNPKLLELYGEPVFRQIVRHELCHYHLYFEGRGYQHKDKDFKRLLQQVNGLRFAPKLAPDKPTYRYVCQACGQCYQRKRRITLSKFACGKCRGKLVQRI</sequence>
<protein>
    <recommendedName>
        <fullName evidence="4">Protein SprT-like</fullName>
    </recommendedName>
</protein>
<keyword evidence="1 4" id="KW-0963">Cytoplasm</keyword>
<dbReference type="Proteomes" id="UP000049578">
    <property type="component" value="Unassembled WGS sequence"/>
</dbReference>
<dbReference type="GO" id="GO:0006950">
    <property type="term" value="P:response to stress"/>
    <property type="evidence" value="ECO:0007669"/>
    <property type="project" value="UniProtKB-ARBA"/>
</dbReference>
<comment type="cofactor">
    <cofactor evidence="4">
        <name>Zn(2+)</name>
        <dbReference type="ChEBI" id="CHEBI:29105"/>
    </cofactor>
    <text evidence="4">Binds 1 zinc ion.</text>
</comment>
<dbReference type="PATRIC" id="fig|119224.3.peg.92"/>
<evidence type="ECO:0000256" key="2">
    <source>
        <dbReference type="ARBA" id="ARBA00022723"/>
    </source>
</evidence>
<evidence type="ECO:0000259" key="5">
    <source>
        <dbReference type="SMART" id="SM00731"/>
    </source>
</evidence>
<dbReference type="EMBL" id="LHQM01000010">
    <property type="protein sequence ID" value="KPJ22611.1"/>
    <property type="molecule type" value="Genomic_DNA"/>
</dbReference>
<evidence type="ECO:0000256" key="1">
    <source>
        <dbReference type="ARBA" id="ARBA00022490"/>
    </source>
</evidence>
<comment type="similarity">
    <text evidence="4">Belongs to the SprT family.</text>
</comment>
<evidence type="ECO:0000256" key="4">
    <source>
        <dbReference type="HAMAP-Rule" id="MF_00745"/>
    </source>
</evidence>
<dbReference type="RefSeq" id="WP_054278437.1">
    <property type="nucleotide sequence ID" value="NZ_LHQM01000010.1"/>
</dbReference>
<keyword evidence="3 4" id="KW-0862">Zinc</keyword>
<dbReference type="HAMAP" id="MF_00745">
    <property type="entry name" value="SprT_like"/>
    <property type="match status" value="1"/>
</dbReference>
<feature type="domain" description="SprT-like" evidence="5">
    <location>
        <begin position="1"/>
        <end position="142"/>
    </location>
</feature>
<gene>
    <name evidence="6" type="ORF">AKK44_02865</name>
</gene>
<dbReference type="Pfam" id="PF10263">
    <property type="entry name" value="SprT-like"/>
    <property type="match status" value="1"/>
</dbReference>
<comment type="caution">
    <text evidence="6">The sequence shown here is derived from an EMBL/GenBank/DDBJ whole genome shotgun (WGS) entry which is preliminary data.</text>
</comment>
<keyword evidence="7" id="KW-1185">Reference proteome</keyword>
<evidence type="ECO:0000256" key="3">
    <source>
        <dbReference type="ARBA" id="ARBA00022833"/>
    </source>
</evidence>
<feature type="binding site" evidence="4">
    <location>
        <position position="64"/>
    </location>
    <ligand>
        <name>Zn(2+)</name>
        <dbReference type="ChEBI" id="CHEBI:29105"/>
    </ligand>
</feature>
<feature type="binding site" evidence="4">
    <location>
        <position position="68"/>
    </location>
    <ligand>
        <name>Zn(2+)</name>
        <dbReference type="ChEBI" id="CHEBI:29105"/>
    </ligand>
</feature>
<proteinExistence type="inferred from homology"/>
<dbReference type="AlphaFoldDB" id="A0A0N8FXA8"/>
<keyword evidence="2 4" id="KW-0479">Metal-binding</keyword>
<comment type="subcellular location">
    <subcellularLocation>
        <location evidence="4">Cytoplasm</location>
    </subcellularLocation>
</comment>
<dbReference type="STRING" id="119224.AKK44_02865"/>
<organism evidence="6 7">
    <name type="scientific">Streptococcus phocae</name>
    <dbReference type="NCBI Taxonomy" id="119224"/>
    <lineage>
        <taxon>Bacteria</taxon>
        <taxon>Bacillati</taxon>
        <taxon>Bacillota</taxon>
        <taxon>Bacilli</taxon>
        <taxon>Lactobacillales</taxon>
        <taxon>Streptococcaceae</taxon>
        <taxon>Streptococcus</taxon>
    </lineage>
</organism>
<dbReference type="InterPro" id="IPR006640">
    <property type="entry name" value="SprT-like_domain"/>
</dbReference>
<evidence type="ECO:0000313" key="7">
    <source>
        <dbReference type="Proteomes" id="UP000049578"/>
    </source>
</evidence>
<reference evidence="6 7" key="1">
    <citation type="submission" date="2015-08" db="EMBL/GenBank/DDBJ databases">
        <title>Genome sequence of Streptococcus phocae subsp. phocae ATCC 51973T isolated from liver specimen obtained from seal.</title>
        <authorList>
            <person name="Avendano-Herrera R."/>
        </authorList>
    </citation>
    <scope>NUCLEOTIDE SEQUENCE [LARGE SCALE GENOMIC DNA]</scope>
    <source>
        <strain evidence="6 7">ATCC 51973</strain>
    </source>
</reference>
<dbReference type="GO" id="GO:0008270">
    <property type="term" value="F:zinc ion binding"/>
    <property type="evidence" value="ECO:0007669"/>
    <property type="project" value="UniProtKB-UniRule"/>
</dbReference>
<dbReference type="NCBIfam" id="NF003339">
    <property type="entry name" value="PRK04351.1"/>
    <property type="match status" value="1"/>
</dbReference>